<evidence type="ECO:0000256" key="3">
    <source>
        <dbReference type="ARBA" id="ARBA00022670"/>
    </source>
</evidence>
<reference evidence="8" key="1">
    <citation type="submission" date="2025-08" db="UniProtKB">
        <authorList>
            <consortium name="Ensembl"/>
        </authorList>
    </citation>
    <scope>IDENTIFICATION</scope>
</reference>
<dbReference type="InterPro" id="IPR038765">
    <property type="entry name" value="Papain-like_cys_pep_sf"/>
</dbReference>
<dbReference type="GeneTree" id="ENSGT00940000155724"/>
<evidence type="ECO:0000313" key="9">
    <source>
        <dbReference type="Proteomes" id="UP000694388"/>
    </source>
</evidence>
<reference evidence="8" key="2">
    <citation type="submission" date="2025-09" db="UniProtKB">
        <authorList>
            <consortium name="Ensembl"/>
        </authorList>
    </citation>
    <scope>IDENTIFICATION</scope>
</reference>
<dbReference type="SUPFAM" id="SSF54001">
    <property type="entry name" value="Cysteine proteinases"/>
    <property type="match status" value="1"/>
</dbReference>
<accession>A0A8C4ND93</accession>
<dbReference type="PANTHER" id="PTHR46896:SF3">
    <property type="entry name" value="FI06413P-RELATED"/>
    <property type="match status" value="1"/>
</dbReference>
<evidence type="ECO:0000256" key="1">
    <source>
        <dbReference type="ARBA" id="ARBA00005234"/>
    </source>
</evidence>
<evidence type="ECO:0000313" key="8">
    <source>
        <dbReference type="Ensembl" id="ENSEBUP00000001242.1"/>
    </source>
</evidence>
<dbReference type="InterPro" id="IPR003653">
    <property type="entry name" value="Peptidase_C48_C"/>
</dbReference>
<evidence type="ECO:0000256" key="6">
    <source>
        <dbReference type="SAM" id="MobiDB-lite"/>
    </source>
</evidence>
<proteinExistence type="inferred from homology"/>
<dbReference type="GO" id="GO:0016926">
    <property type="term" value="P:protein desumoylation"/>
    <property type="evidence" value="ECO:0007669"/>
    <property type="project" value="TreeGrafter"/>
</dbReference>
<dbReference type="GO" id="GO:0070139">
    <property type="term" value="F:SUMO-specific endopeptidase activity"/>
    <property type="evidence" value="ECO:0007669"/>
    <property type="project" value="TreeGrafter"/>
</dbReference>
<organism evidence="8 9">
    <name type="scientific">Eptatretus burgeri</name>
    <name type="common">Inshore hagfish</name>
    <dbReference type="NCBI Taxonomy" id="7764"/>
    <lineage>
        <taxon>Eukaryota</taxon>
        <taxon>Metazoa</taxon>
        <taxon>Chordata</taxon>
        <taxon>Craniata</taxon>
        <taxon>Vertebrata</taxon>
        <taxon>Cyclostomata</taxon>
        <taxon>Myxini</taxon>
        <taxon>Myxiniformes</taxon>
        <taxon>Myxinidae</taxon>
        <taxon>Eptatretinae</taxon>
        <taxon>Eptatretus</taxon>
    </lineage>
</organism>
<dbReference type="PANTHER" id="PTHR46896">
    <property type="entry name" value="SENTRIN-SPECIFIC PROTEASE"/>
    <property type="match status" value="1"/>
</dbReference>
<evidence type="ECO:0000256" key="4">
    <source>
        <dbReference type="ARBA" id="ARBA00022786"/>
    </source>
</evidence>
<keyword evidence="4" id="KW-0833">Ubl conjugation pathway</keyword>
<keyword evidence="3" id="KW-0645">Protease</keyword>
<comment type="similarity">
    <text evidence="1">Belongs to the peptidase C48 family.</text>
</comment>
<feature type="compositionally biased region" description="Basic and acidic residues" evidence="6">
    <location>
        <begin position="333"/>
        <end position="351"/>
    </location>
</feature>
<evidence type="ECO:0000256" key="5">
    <source>
        <dbReference type="ARBA" id="ARBA00022801"/>
    </source>
</evidence>
<dbReference type="GO" id="GO:0006508">
    <property type="term" value="P:proteolysis"/>
    <property type="evidence" value="ECO:0007669"/>
    <property type="project" value="UniProtKB-KW"/>
</dbReference>
<keyword evidence="2" id="KW-0597">Phosphoprotein</keyword>
<feature type="region of interest" description="Disordered" evidence="6">
    <location>
        <begin position="333"/>
        <end position="369"/>
    </location>
</feature>
<dbReference type="Pfam" id="PF02902">
    <property type="entry name" value="Peptidase_C48"/>
    <property type="match status" value="1"/>
</dbReference>
<evidence type="ECO:0000256" key="2">
    <source>
        <dbReference type="ARBA" id="ARBA00022553"/>
    </source>
</evidence>
<dbReference type="PROSITE" id="PS50600">
    <property type="entry name" value="ULP_PROTEASE"/>
    <property type="match status" value="1"/>
</dbReference>
<dbReference type="Gene3D" id="3.40.395.10">
    <property type="entry name" value="Adenoviral Proteinase, Chain A"/>
    <property type="match status" value="1"/>
</dbReference>
<keyword evidence="5" id="KW-0378">Hydrolase</keyword>
<sequence>MGGYLFGSWRSLFKSSYRVISGPIDDSHDLILPLRDVLSWEYSSARHCSSFFLHCTPSAAHVLRCTLRMTKCGDCWFEPNSQNERERRIIFILNNPLDPSDLQHLQSILSLESERRSNGLKLFRMLTDHEGRMRLIGSAEDVKKLDQRSVSGEQSTEGCDQIVDLAGVMEGVPGAATKLVVYPPPPAVGGMVVTREDLACLDEGEFVNDVIIDFYLKYLVSEKLPREDSSRIHIFSSFFYQRLSQRGERDSPRIPIQKRRHMRVRTWTRHVDLFSKELVFVPINEAAHWFLAVIYFPAGENCPTKNTRCWQPPDPAIDGDLSEGAPEVQGLEKELQESGKNDENSGERNEEMASAEPAEDETPASCDRARRKHCSNQPCILIMDSLNGASRTEVTKTLRGFVCWSISCHNLSCFYYFFPFF</sequence>
<dbReference type="GO" id="GO:0005634">
    <property type="term" value="C:nucleus"/>
    <property type="evidence" value="ECO:0007669"/>
    <property type="project" value="TreeGrafter"/>
</dbReference>
<dbReference type="InterPro" id="IPR051947">
    <property type="entry name" value="Sentrin-specific_protease"/>
</dbReference>
<dbReference type="AlphaFoldDB" id="A0A8C4ND93"/>
<dbReference type="GO" id="GO:0005737">
    <property type="term" value="C:cytoplasm"/>
    <property type="evidence" value="ECO:0007669"/>
    <property type="project" value="TreeGrafter"/>
</dbReference>
<dbReference type="Proteomes" id="UP000694388">
    <property type="component" value="Unplaced"/>
</dbReference>
<dbReference type="Ensembl" id="ENSEBUT00000001564.1">
    <property type="protein sequence ID" value="ENSEBUP00000001242.1"/>
    <property type="gene ID" value="ENSEBUG00000001135.1"/>
</dbReference>
<evidence type="ECO:0000259" key="7">
    <source>
        <dbReference type="PROSITE" id="PS50600"/>
    </source>
</evidence>
<feature type="domain" description="Ubiquitin-like protease family profile" evidence="7">
    <location>
        <begin position="191"/>
        <end position="414"/>
    </location>
</feature>
<name>A0A8C4ND93_EPTBU</name>
<protein>
    <recommendedName>
        <fullName evidence="7">Ubiquitin-like protease family profile domain-containing protein</fullName>
    </recommendedName>
</protein>
<keyword evidence="9" id="KW-1185">Reference proteome</keyword>